<evidence type="ECO:0000313" key="9">
    <source>
        <dbReference type="EMBL" id="KAL3618003.1"/>
    </source>
</evidence>
<dbReference type="InterPro" id="IPR007656">
    <property type="entry name" value="GTD-bd"/>
</dbReference>
<evidence type="ECO:0000256" key="1">
    <source>
        <dbReference type="ARBA" id="ARBA00004167"/>
    </source>
</evidence>
<evidence type="ECO:0000259" key="8">
    <source>
        <dbReference type="PROSITE" id="PS51775"/>
    </source>
</evidence>
<dbReference type="PANTHER" id="PTHR31448">
    <property type="entry name" value="MYOSIN-BINDING PROTEIN 2"/>
    <property type="match status" value="1"/>
</dbReference>
<evidence type="ECO:0000256" key="2">
    <source>
        <dbReference type="ARBA" id="ARBA00022692"/>
    </source>
</evidence>
<evidence type="ECO:0000256" key="4">
    <source>
        <dbReference type="ARBA" id="ARBA00023136"/>
    </source>
</evidence>
<keyword evidence="10" id="KW-1185">Reference proteome</keyword>
<sequence>MSVRPFKSVLEQKLGKFPQLLIYAVLEWIMIILLFIDGLLAFVSNEFANYFDLRIPCLLCTRIDHLLVQRNSSFYYNDSICETHKKGISSLAYCHTHKNLSDIRNMCQGCLVSFTATNKDCDFERYKLFIKDDKEASGDYKEMLKCSCCGESLKSKASSIFEDDPYQGKEDAKSLDSKEPNEDAIRTPRFARANKFFRLPLNSAPASPKWVNRSIRKISLDRGEFVIEPIDANALTELYTELDEERNASNVAANNAMAMITRLQAEKAAVQMEALQYQRMMEEQAEYDEEAFQALKDMLEKRDGDVKALETELDMYKKNYGLIEKDSSEFCEVDHDEYYQDRKSHSFPSFGDDSDIGSFNGGDQNESEHAYERYMENGRENEDEMSLGFEDERSHLLRLLTDLEKKLCADDGWNRSVVDTIKDEDESEGNNNKVTLTREVSSIKERLRAVEADSSFLKHSAMTLQKGNEGTELLTEIAQHLRKIRQAMIAPSDNNVET</sequence>
<evidence type="ECO:0000313" key="10">
    <source>
        <dbReference type="Proteomes" id="UP001632038"/>
    </source>
</evidence>
<feature type="transmembrane region" description="Helical" evidence="7">
    <location>
        <begin position="20"/>
        <end position="43"/>
    </location>
</feature>
<keyword evidence="4 7" id="KW-0472">Membrane</keyword>
<accession>A0ABD3BLA6</accession>
<dbReference type="PROSITE" id="PS51775">
    <property type="entry name" value="GTD_BINDING"/>
    <property type="match status" value="1"/>
</dbReference>
<protein>
    <recommendedName>
        <fullName evidence="8">GTD-binding domain-containing protein</fullName>
    </recommendedName>
</protein>
<feature type="coiled-coil region" evidence="5">
    <location>
        <begin position="253"/>
        <end position="326"/>
    </location>
</feature>
<feature type="region of interest" description="Disordered" evidence="6">
    <location>
        <begin position="345"/>
        <end position="369"/>
    </location>
</feature>
<dbReference type="PANTHER" id="PTHR31448:SF9">
    <property type="entry name" value="MYOSIN-BINDING PROTEIN 6-RELATED"/>
    <property type="match status" value="1"/>
</dbReference>
<keyword evidence="3 7" id="KW-1133">Transmembrane helix</keyword>
<feature type="domain" description="GTD-binding" evidence="8">
    <location>
        <begin position="219"/>
        <end position="317"/>
    </location>
</feature>
<keyword evidence="2 7" id="KW-0812">Transmembrane</keyword>
<evidence type="ECO:0000256" key="3">
    <source>
        <dbReference type="ARBA" id="ARBA00022989"/>
    </source>
</evidence>
<dbReference type="Pfam" id="PF04576">
    <property type="entry name" value="Zein-binding"/>
    <property type="match status" value="1"/>
</dbReference>
<evidence type="ECO:0000256" key="7">
    <source>
        <dbReference type="SAM" id="Phobius"/>
    </source>
</evidence>
<dbReference type="AlphaFoldDB" id="A0ABD3BLA6"/>
<comment type="subcellular location">
    <subcellularLocation>
        <location evidence="1">Membrane</location>
        <topology evidence="1">Single-pass membrane protein</topology>
    </subcellularLocation>
</comment>
<organism evidence="9 10">
    <name type="scientific">Castilleja foliolosa</name>
    <dbReference type="NCBI Taxonomy" id="1961234"/>
    <lineage>
        <taxon>Eukaryota</taxon>
        <taxon>Viridiplantae</taxon>
        <taxon>Streptophyta</taxon>
        <taxon>Embryophyta</taxon>
        <taxon>Tracheophyta</taxon>
        <taxon>Spermatophyta</taxon>
        <taxon>Magnoliopsida</taxon>
        <taxon>eudicotyledons</taxon>
        <taxon>Gunneridae</taxon>
        <taxon>Pentapetalae</taxon>
        <taxon>asterids</taxon>
        <taxon>lamiids</taxon>
        <taxon>Lamiales</taxon>
        <taxon>Orobanchaceae</taxon>
        <taxon>Pedicularideae</taxon>
        <taxon>Castillejinae</taxon>
        <taxon>Castilleja</taxon>
    </lineage>
</organism>
<dbReference type="EMBL" id="JAVIJP010000081">
    <property type="protein sequence ID" value="KAL3618003.1"/>
    <property type="molecule type" value="Genomic_DNA"/>
</dbReference>
<evidence type="ECO:0000256" key="6">
    <source>
        <dbReference type="SAM" id="MobiDB-lite"/>
    </source>
</evidence>
<reference evidence="10" key="1">
    <citation type="journal article" date="2024" name="IScience">
        <title>Strigolactones Initiate the Formation of Haustorium-like Structures in Castilleja.</title>
        <authorList>
            <person name="Buerger M."/>
            <person name="Peterson D."/>
            <person name="Chory J."/>
        </authorList>
    </citation>
    <scope>NUCLEOTIDE SEQUENCE [LARGE SCALE GENOMIC DNA]</scope>
</reference>
<dbReference type="InterPro" id="IPR039306">
    <property type="entry name" value="MYOB"/>
</dbReference>
<proteinExistence type="predicted"/>
<dbReference type="Proteomes" id="UP001632038">
    <property type="component" value="Unassembled WGS sequence"/>
</dbReference>
<name>A0ABD3BLA6_9LAMI</name>
<keyword evidence="5" id="KW-0175">Coiled coil</keyword>
<comment type="caution">
    <text evidence="9">The sequence shown here is derived from an EMBL/GenBank/DDBJ whole genome shotgun (WGS) entry which is preliminary data.</text>
</comment>
<evidence type="ECO:0000256" key="5">
    <source>
        <dbReference type="SAM" id="Coils"/>
    </source>
</evidence>
<dbReference type="GO" id="GO:0080115">
    <property type="term" value="F:myosin XI tail binding"/>
    <property type="evidence" value="ECO:0007669"/>
    <property type="project" value="UniProtKB-ARBA"/>
</dbReference>
<dbReference type="GO" id="GO:0016020">
    <property type="term" value="C:membrane"/>
    <property type="evidence" value="ECO:0007669"/>
    <property type="project" value="UniProtKB-SubCell"/>
</dbReference>
<gene>
    <name evidence="9" type="ORF">CASFOL_038324</name>
</gene>